<dbReference type="Pfam" id="PF14897">
    <property type="entry name" value="EpsG"/>
    <property type="match status" value="1"/>
</dbReference>
<feature type="transmembrane region" description="Helical" evidence="1">
    <location>
        <begin position="203"/>
        <end position="223"/>
    </location>
</feature>
<keyword evidence="1" id="KW-1133">Transmembrane helix</keyword>
<dbReference type="STRING" id="591001.Acfer_0571"/>
<reference evidence="2 3" key="1">
    <citation type="journal article" date="2010" name="Stand. Genomic Sci.">
        <title>Complete genome sequence of Acidaminococcus fermentans type strain (VR4).</title>
        <authorList>
            <person name="Chang Y.J."/>
            <person name="Pukall R."/>
            <person name="Saunders E."/>
            <person name="Lapidus A."/>
            <person name="Copeland A."/>
            <person name="Nolan M."/>
            <person name="Glavina Del Rio T."/>
            <person name="Lucas S."/>
            <person name="Chen F."/>
            <person name="Tice H."/>
            <person name="Cheng J.F."/>
            <person name="Han C."/>
            <person name="Detter J.C."/>
            <person name="Bruce D."/>
            <person name="Goodwin L."/>
            <person name="Pitluck S."/>
            <person name="Mikhailova N."/>
            <person name="Liolios K."/>
            <person name="Pati A."/>
            <person name="Ivanova N."/>
            <person name="Mavromatis K."/>
            <person name="Chen A."/>
            <person name="Palaniappan K."/>
            <person name="Land M."/>
            <person name="Hauser L."/>
            <person name="Jeffries C.D."/>
            <person name="Brettin T."/>
            <person name="Rohde M."/>
            <person name="Goker M."/>
            <person name="Bristow J."/>
            <person name="Eisen J.A."/>
            <person name="Markowitz V."/>
            <person name="Hugenholtz P."/>
            <person name="Kyrpides N.C."/>
            <person name="Klenk H.P."/>
        </authorList>
    </citation>
    <scope>NUCLEOTIDE SEQUENCE [LARGE SCALE GENOMIC DNA]</scope>
    <source>
        <strain evidence="3">ATCC 25085 / DSM 20731 / CCUG 9996 / CIP 106432 / VR4</strain>
    </source>
</reference>
<dbReference type="Proteomes" id="UP000001902">
    <property type="component" value="Chromosome"/>
</dbReference>
<evidence type="ECO:0000256" key="1">
    <source>
        <dbReference type="SAM" id="Phobius"/>
    </source>
</evidence>
<evidence type="ECO:0008006" key="4">
    <source>
        <dbReference type="Google" id="ProtNLM"/>
    </source>
</evidence>
<keyword evidence="1" id="KW-0472">Membrane</keyword>
<proteinExistence type="predicted"/>
<keyword evidence="3" id="KW-1185">Reference proteome</keyword>
<dbReference type="KEGG" id="afn:Acfer_0571"/>
<protein>
    <recommendedName>
        <fullName evidence="4">EpsG family protein</fullName>
    </recommendedName>
</protein>
<sequence length="354" mass="41895">MEIHFILLFMAVALFLFSIDKNNYKFAVFLLALAFLGSTFFLSAFRAETVGNDTIRYVDFFRSFFYVDDPWEIVSNTRFEPGYSLLNYIISRFSMDYTALLFVSASINLICTFYFYRSNCENKYSWCLLWFVSGLCYWSWSAVRASLAISFIYIFADDVLKGKKKQSLFWLFLATMFHYSSLVCSIILLLRSKILNRLLENKIILTVIFIFLAIFMNQIMSYIPESYSHYYFDSEYGEGPVRIASIVDFIFNVSFYILVAWKIPLIWNKQKEMQFLYFILVGISFLGLIFNPFNRIERFFVPFGIIYISNSFKYISYIRKIGVICLIVLLSAYQIVTFIVRPDWLQLFPYEFAF</sequence>
<evidence type="ECO:0000313" key="3">
    <source>
        <dbReference type="Proteomes" id="UP000001902"/>
    </source>
</evidence>
<organism evidence="2 3">
    <name type="scientific">Acidaminococcus fermentans (strain ATCC 25085 / DSM 20731 / CCUG 9996 / CIP 106432 / VR4)</name>
    <dbReference type="NCBI Taxonomy" id="591001"/>
    <lineage>
        <taxon>Bacteria</taxon>
        <taxon>Bacillati</taxon>
        <taxon>Bacillota</taxon>
        <taxon>Negativicutes</taxon>
        <taxon>Acidaminococcales</taxon>
        <taxon>Acidaminococcaceae</taxon>
        <taxon>Acidaminococcus</taxon>
    </lineage>
</organism>
<keyword evidence="1" id="KW-0812">Transmembrane</keyword>
<evidence type="ECO:0000313" key="2">
    <source>
        <dbReference type="EMBL" id="ADB46970.1"/>
    </source>
</evidence>
<gene>
    <name evidence="2" type="ordered locus">Acfer_0571</name>
</gene>
<feature type="transmembrane region" description="Helical" evidence="1">
    <location>
        <begin position="322"/>
        <end position="340"/>
    </location>
</feature>
<dbReference type="RefSeq" id="WP_012937960.1">
    <property type="nucleotide sequence ID" value="NC_013740.1"/>
</dbReference>
<dbReference type="EMBL" id="CP001859">
    <property type="protein sequence ID" value="ADB46970.1"/>
    <property type="molecule type" value="Genomic_DNA"/>
</dbReference>
<dbReference type="OrthoDB" id="1842979at2"/>
<dbReference type="AlphaFoldDB" id="D2RIR8"/>
<feature type="transmembrane region" description="Helical" evidence="1">
    <location>
        <begin position="97"/>
        <end position="116"/>
    </location>
</feature>
<dbReference type="HOGENOM" id="CLU_059692_0_1_9"/>
<feature type="transmembrane region" description="Helical" evidence="1">
    <location>
        <begin position="128"/>
        <end position="156"/>
    </location>
</feature>
<feature type="transmembrane region" description="Helical" evidence="1">
    <location>
        <begin position="168"/>
        <end position="191"/>
    </location>
</feature>
<feature type="transmembrane region" description="Helical" evidence="1">
    <location>
        <begin position="275"/>
        <end position="293"/>
    </location>
</feature>
<dbReference type="GeneID" id="78335817"/>
<dbReference type="InterPro" id="IPR049458">
    <property type="entry name" value="EpsG-like"/>
</dbReference>
<feature type="transmembrane region" description="Helical" evidence="1">
    <location>
        <begin position="26"/>
        <end position="45"/>
    </location>
</feature>
<feature type="transmembrane region" description="Helical" evidence="1">
    <location>
        <begin position="243"/>
        <end position="263"/>
    </location>
</feature>
<accession>D2RIR8</accession>
<feature type="transmembrane region" description="Helical" evidence="1">
    <location>
        <begin position="299"/>
        <end position="315"/>
    </location>
</feature>
<name>D2RIR8_ACIFV</name>